<reference evidence="1 2" key="1">
    <citation type="submission" date="2021-06" db="EMBL/GenBank/DDBJ databases">
        <title>Actinoplanes lichenicola sp. nov., and Actinoplanes ovalisporus sp. nov., isolated from lichen in Thailand.</title>
        <authorList>
            <person name="Saeng-In P."/>
            <person name="Kanchanasin P."/>
            <person name="Yuki M."/>
            <person name="Kudo T."/>
            <person name="Ohkuma M."/>
            <person name="Phongsopitanun W."/>
            <person name="Tanasupawat S."/>
        </authorList>
    </citation>
    <scope>NUCLEOTIDE SEQUENCE [LARGE SCALE GENOMIC DNA]</scope>
    <source>
        <strain evidence="1 2">NBRC 110975</strain>
    </source>
</reference>
<protein>
    <submittedName>
        <fullName evidence="1">Uncharacterized protein</fullName>
    </submittedName>
</protein>
<keyword evidence="2" id="KW-1185">Reference proteome</keyword>
<proteinExistence type="predicted"/>
<sequence length="508" mass="55632">MTAVLGDQVPVIPRLDFISVTSNLRGGWPADPDRVPRSPFKPRPPLRRLRVVVDARVLDGGNTDQWSRERLLQGLLSHPYLQVVRYSDDGPPPDVATQEVPHGTPKAIGWVTPATAPANDGTNFWYSDGDHLVFTGYESSLTDWVSTTITPAYADLTGDDTQRRRRSDAAAMATARTIKPDLFITDRAHLLDRAFAARGLTMCDLRGGLAMIGLYLRSQNDHRIWSDPDGWYTVNLDREMFFWVGARELLPEAWRWVTACSQHVRSAQDDSLLYLALSAPERLAQVLKCRDDVHRELNQLQLRGRAGSEAIHAFENALMMLVATLDLTAVVAHRVLGISGSDRHAGWQNPGWVTKLPANLAALVAPGTPLRHALTVAQHLRNSIHGIALQGLGVHDGGGKPRRALMGLPRAKQAELMTAVTALGDPADWGIEAVRANEFHADPGVLLDRLLPPMCELLNSTMRETPVDQLANVSLTPADLLPPQEGAGTVADMFSASQRACIRALLGL</sequence>
<organism evidence="1 2">
    <name type="scientific">Paractinoplanes bogorensis</name>
    <dbReference type="NCBI Taxonomy" id="1610840"/>
    <lineage>
        <taxon>Bacteria</taxon>
        <taxon>Bacillati</taxon>
        <taxon>Actinomycetota</taxon>
        <taxon>Actinomycetes</taxon>
        <taxon>Micromonosporales</taxon>
        <taxon>Micromonosporaceae</taxon>
        <taxon>Paractinoplanes</taxon>
    </lineage>
</organism>
<gene>
    <name evidence="1" type="ORF">KOI35_45020</name>
</gene>
<dbReference type="Proteomes" id="UP001519654">
    <property type="component" value="Unassembled WGS sequence"/>
</dbReference>
<dbReference type="RefSeq" id="WP_215795917.1">
    <property type="nucleotide sequence ID" value="NZ_JAHKKG010000022.1"/>
</dbReference>
<accession>A0ABS5Z5Q4</accession>
<evidence type="ECO:0000313" key="2">
    <source>
        <dbReference type="Proteomes" id="UP001519654"/>
    </source>
</evidence>
<evidence type="ECO:0000313" key="1">
    <source>
        <dbReference type="EMBL" id="MBU2670686.1"/>
    </source>
</evidence>
<name>A0ABS5Z5Q4_9ACTN</name>
<comment type="caution">
    <text evidence="1">The sequence shown here is derived from an EMBL/GenBank/DDBJ whole genome shotgun (WGS) entry which is preliminary data.</text>
</comment>
<dbReference type="EMBL" id="JAHKKG010000022">
    <property type="protein sequence ID" value="MBU2670686.1"/>
    <property type="molecule type" value="Genomic_DNA"/>
</dbReference>